<dbReference type="EMBL" id="CP139858">
    <property type="protein sequence ID" value="WQB96921.1"/>
    <property type="molecule type" value="Genomic_DNA"/>
</dbReference>
<dbReference type="Proteomes" id="UP001322481">
    <property type="component" value="Chromosome"/>
</dbReference>
<sequence length="87" mass="9553">MAAFIGALTIHGATRPWHRSPAMKVCVCHLPNGACVLKRSPFGAQPVRAQVNQIVHKARRNAEMTRGLAVAMSLIDIRNNTPTQLKR</sequence>
<accession>A0ABZ0VHP2</accession>
<organism evidence="1 2">
    <name type="scientific">Mesorhizobium huakuii</name>
    <dbReference type="NCBI Taxonomy" id="28104"/>
    <lineage>
        <taxon>Bacteria</taxon>
        <taxon>Pseudomonadati</taxon>
        <taxon>Pseudomonadota</taxon>
        <taxon>Alphaproteobacteria</taxon>
        <taxon>Hyphomicrobiales</taxon>
        <taxon>Phyllobacteriaceae</taxon>
        <taxon>Mesorhizobium</taxon>
    </lineage>
</organism>
<keyword evidence="2" id="KW-1185">Reference proteome</keyword>
<proteinExistence type="predicted"/>
<reference evidence="1 2" key="1">
    <citation type="submission" date="2023-11" db="EMBL/GenBank/DDBJ databases">
        <authorList>
            <person name="Panchal A.K."/>
            <person name="Meaney J.S."/>
            <person name="Karas B.J."/>
            <person name="diCenzo G.C."/>
        </authorList>
    </citation>
    <scope>NUCLEOTIDE SEQUENCE [LARGE SCALE GENOMIC DNA]</scope>
    <source>
        <strain evidence="1 2">NZP2235</strain>
    </source>
</reference>
<evidence type="ECO:0000313" key="2">
    <source>
        <dbReference type="Proteomes" id="UP001322481"/>
    </source>
</evidence>
<gene>
    <name evidence="1" type="ORF">U0R22_001001</name>
</gene>
<name>A0ABZ0VHP2_9HYPH</name>
<evidence type="ECO:0000313" key="1">
    <source>
        <dbReference type="EMBL" id="WQB96921.1"/>
    </source>
</evidence>
<protein>
    <submittedName>
        <fullName evidence="1">Uncharacterized protein</fullName>
    </submittedName>
</protein>